<evidence type="ECO:0000313" key="2">
    <source>
        <dbReference type="EMBL" id="QCZ95325.1"/>
    </source>
</evidence>
<dbReference type="KEGG" id="salk:FBQ74_17410"/>
<proteinExistence type="predicted"/>
<gene>
    <name evidence="2" type="ORF">FBQ74_17410</name>
</gene>
<feature type="chain" id="PRO_5022982128" description="DUF2946 domain-containing protein" evidence="1">
    <location>
        <begin position="27"/>
        <end position="122"/>
    </location>
</feature>
<dbReference type="Proteomes" id="UP000304912">
    <property type="component" value="Plasmid plas12"/>
</dbReference>
<dbReference type="AlphaFoldDB" id="A0A5B7YIF3"/>
<keyword evidence="2" id="KW-0614">Plasmid</keyword>
<evidence type="ECO:0000313" key="3">
    <source>
        <dbReference type="Proteomes" id="UP000304912"/>
    </source>
</evidence>
<keyword evidence="3" id="KW-1185">Reference proteome</keyword>
<evidence type="ECO:0008006" key="4">
    <source>
        <dbReference type="Google" id="ProtNLM"/>
    </source>
</evidence>
<geneLocation type="plasmid" evidence="2 3">
    <name>plas12</name>
</geneLocation>
<evidence type="ECO:0000256" key="1">
    <source>
        <dbReference type="SAM" id="SignalP"/>
    </source>
</evidence>
<sequence>MKSAFIHLIIVIALLSVQMSESFAFAQMPCSDEMAAEMDLGFHDLHSVHDMMKHSQSDDMNDCCQQDCCCPMAMFHIGLLSSQTHSSPEGVSLSIQSLNSNLNQIFLGGLQRPPKHSLISAG</sequence>
<feature type="signal peptide" evidence="1">
    <location>
        <begin position="1"/>
        <end position="26"/>
    </location>
</feature>
<protein>
    <recommendedName>
        <fullName evidence="4">DUF2946 domain-containing protein</fullName>
    </recommendedName>
</protein>
<keyword evidence="1" id="KW-0732">Signal</keyword>
<organism evidence="2 3">
    <name type="scientific">Salinimonas iocasae</name>
    <dbReference type="NCBI Taxonomy" id="2572577"/>
    <lineage>
        <taxon>Bacteria</taxon>
        <taxon>Pseudomonadati</taxon>
        <taxon>Pseudomonadota</taxon>
        <taxon>Gammaproteobacteria</taxon>
        <taxon>Alteromonadales</taxon>
        <taxon>Alteromonadaceae</taxon>
        <taxon>Alteromonas/Salinimonas group</taxon>
        <taxon>Salinimonas</taxon>
    </lineage>
</organism>
<dbReference type="EMBL" id="CP039853">
    <property type="protein sequence ID" value="QCZ95325.1"/>
    <property type="molecule type" value="Genomic_DNA"/>
</dbReference>
<reference evidence="2 3" key="1">
    <citation type="submission" date="2019-04" db="EMBL/GenBank/DDBJ databases">
        <title>Salinimonas iocasae sp. nov., a halophilic bacterium isolated from the outer tube casing of tubeworms in Okinawa Trough.</title>
        <authorList>
            <person name="Zhang H."/>
            <person name="Wang H."/>
            <person name="Li C."/>
        </authorList>
    </citation>
    <scope>NUCLEOTIDE SEQUENCE [LARGE SCALE GENOMIC DNA]</scope>
    <source>
        <strain evidence="2 3">KX18D6</strain>
        <plasmid evidence="2 3">plas12</plasmid>
    </source>
</reference>
<accession>A0A5B7YIF3</accession>
<name>A0A5B7YIF3_9ALTE</name>
<dbReference type="OrthoDB" id="6335677at2"/>
<dbReference type="RefSeq" id="WP_139758052.1">
    <property type="nucleotide sequence ID" value="NZ_CP039853.1"/>
</dbReference>